<dbReference type="OrthoDB" id="9793837at2"/>
<dbReference type="RefSeq" id="WP_124028102.1">
    <property type="nucleotide sequence ID" value="NZ_JBHRSN010000006.1"/>
</dbReference>
<comment type="caution">
    <text evidence="2">The sequence shown here is derived from an EMBL/GenBank/DDBJ whole genome shotgun (WGS) entry which is preliminary data.</text>
</comment>
<accession>A0A3N5YC27</accession>
<proteinExistence type="predicted"/>
<keyword evidence="3" id="KW-1185">Reference proteome</keyword>
<feature type="domain" description="DUF6671" evidence="1">
    <location>
        <begin position="59"/>
        <end position="264"/>
    </location>
</feature>
<organism evidence="2 3">
    <name type="scientific">Alteromonas sediminis</name>
    <dbReference type="NCBI Taxonomy" id="2259342"/>
    <lineage>
        <taxon>Bacteria</taxon>
        <taxon>Pseudomonadati</taxon>
        <taxon>Pseudomonadota</taxon>
        <taxon>Gammaproteobacteria</taxon>
        <taxon>Alteromonadales</taxon>
        <taxon>Alteromonadaceae</taxon>
        <taxon>Alteromonas/Salinimonas group</taxon>
        <taxon>Alteromonas</taxon>
    </lineage>
</organism>
<dbReference type="Pfam" id="PF20376">
    <property type="entry name" value="DUF6671"/>
    <property type="match status" value="1"/>
</dbReference>
<evidence type="ECO:0000313" key="3">
    <source>
        <dbReference type="Proteomes" id="UP000275281"/>
    </source>
</evidence>
<sequence>MPSAVLLTRHCKAKWIAPALLPVGFQVVEYTDFDTDKLGTFSGEVVREKDARATAAYKAKLACELSKSRYGLGSEGSFFPHPLAQITWEQEIICLFDAQKGALFYGMSEGPAEVTTQTIETAQALDDLDAFLGAEQRWMWQDVSGNWHKGLNIELVAELYKEHSVSYPQALVPDYRAMYCPSRQKMLEKAATDLANRLLSTCPQCGTPEFVYEKPQSGLPCSACSLPTTQAKGWWAQCKACGFKDLKHHSSQHTDPVNCAFCNP</sequence>
<dbReference type="Proteomes" id="UP000275281">
    <property type="component" value="Unassembled WGS sequence"/>
</dbReference>
<reference evidence="2 3" key="1">
    <citation type="submission" date="2018-11" db="EMBL/GenBank/DDBJ databases">
        <authorList>
            <person name="Ye M.-Q."/>
            <person name="Du Z.-J."/>
        </authorList>
    </citation>
    <scope>NUCLEOTIDE SEQUENCE [LARGE SCALE GENOMIC DNA]</scope>
    <source>
        <strain evidence="2 3">U0105</strain>
    </source>
</reference>
<gene>
    <name evidence="2" type="ORF">DRW07_11760</name>
</gene>
<dbReference type="EMBL" id="RPOK01000003">
    <property type="protein sequence ID" value="RPJ66745.1"/>
    <property type="molecule type" value="Genomic_DNA"/>
</dbReference>
<dbReference type="InterPro" id="IPR046612">
    <property type="entry name" value="DUF6671"/>
</dbReference>
<protein>
    <recommendedName>
        <fullName evidence="1">DUF6671 domain-containing protein</fullName>
    </recommendedName>
</protein>
<dbReference type="AlphaFoldDB" id="A0A3N5YC27"/>
<name>A0A3N5YC27_9ALTE</name>
<evidence type="ECO:0000313" key="2">
    <source>
        <dbReference type="EMBL" id="RPJ66745.1"/>
    </source>
</evidence>
<evidence type="ECO:0000259" key="1">
    <source>
        <dbReference type="Pfam" id="PF20376"/>
    </source>
</evidence>